<dbReference type="AlphaFoldDB" id="A0A6V2PIJ6"/>
<evidence type="ECO:0000256" key="1">
    <source>
        <dbReference type="SAM" id="MobiDB-lite"/>
    </source>
</evidence>
<evidence type="ECO:0000313" key="3">
    <source>
        <dbReference type="EMBL" id="CAE4663279.1"/>
    </source>
</evidence>
<accession>A0A6V2PIJ6</accession>
<dbReference type="Pfam" id="PF20710">
    <property type="entry name" value="DUF6824"/>
    <property type="match status" value="1"/>
</dbReference>
<dbReference type="InterPro" id="IPR049227">
    <property type="entry name" value="DUF6824"/>
</dbReference>
<feature type="compositionally biased region" description="Polar residues" evidence="1">
    <location>
        <begin position="1"/>
        <end position="21"/>
    </location>
</feature>
<name>A0A6V2PIJ6_9STRA</name>
<sequence>MMQAPQQMKEITNDPTPNTLVNKDDSAKDTIEIESCGHSLYQRDNLRDDSSEWTMGQDLSSVICDNIEFSKVFNDKASNTESHELIGSGIIDLGPFFEMKGQTMGLSETGPCPKEITMASNPWSDDYVQQIMHEDLPLETNPKKMRGLKKRRRKSQVNSDDYLSIADFIGSSISCNGEVASLSSTCTDLKSSISSKIFCNPTRRDVLLGRGGLANRHIGNKFFRDEARKLKSWYNTSSKQEKYTISEVLVEYIHSTGGRFLEQDGESKRWYEVTMKRARAKASQALREEKIHKKVRIAVASP</sequence>
<dbReference type="EMBL" id="HBNS01058261">
    <property type="protein sequence ID" value="CAE4663279.1"/>
    <property type="molecule type" value="Transcribed_RNA"/>
</dbReference>
<evidence type="ECO:0000259" key="2">
    <source>
        <dbReference type="Pfam" id="PF20710"/>
    </source>
</evidence>
<gene>
    <name evidence="3" type="ORF">DBRI00130_LOCUS41904</name>
</gene>
<proteinExistence type="predicted"/>
<organism evidence="3">
    <name type="scientific">Ditylum brightwellii</name>
    <dbReference type="NCBI Taxonomy" id="49249"/>
    <lineage>
        <taxon>Eukaryota</taxon>
        <taxon>Sar</taxon>
        <taxon>Stramenopiles</taxon>
        <taxon>Ochrophyta</taxon>
        <taxon>Bacillariophyta</taxon>
        <taxon>Mediophyceae</taxon>
        <taxon>Lithodesmiophycidae</taxon>
        <taxon>Lithodesmiales</taxon>
        <taxon>Lithodesmiaceae</taxon>
        <taxon>Ditylum</taxon>
    </lineage>
</organism>
<reference evidence="3" key="1">
    <citation type="submission" date="2021-01" db="EMBL/GenBank/DDBJ databases">
        <authorList>
            <person name="Corre E."/>
            <person name="Pelletier E."/>
            <person name="Niang G."/>
            <person name="Scheremetjew M."/>
            <person name="Finn R."/>
            <person name="Kale V."/>
            <person name="Holt S."/>
            <person name="Cochrane G."/>
            <person name="Meng A."/>
            <person name="Brown T."/>
            <person name="Cohen L."/>
        </authorList>
    </citation>
    <scope>NUCLEOTIDE SEQUENCE</scope>
    <source>
        <strain evidence="3">GSO104</strain>
    </source>
</reference>
<feature type="region of interest" description="Disordered" evidence="1">
    <location>
        <begin position="1"/>
        <end position="23"/>
    </location>
</feature>
<feature type="domain" description="DUF6824" evidence="2">
    <location>
        <begin position="205"/>
        <end position="288"/>
    </location>
</feature>
<protein>
    <recommendedName>
        <fullName evidence="2">DUF6824 domain-containing protein</fullName>
    </recommendedName>
</protein>